<dbReference type="SUPFAM" id="SSF54427">
    <property type="entry name" value="NTF2-like"/>
    <property type="match status" value="1"/>
</dbReference>
<evidence type="ECO:0000313" key="1">
    <source>
        <dbReference type="EMBL" id="QDU09402.1"/>
    </source>
</evidence>
<dbReference type="InterPro" id="IPR009959">
    <property type="entry name" value="Cyclase_SnoaL-like"/>
</dbReference>
<dbReference type="OrthoDB" id="9787933at2"/>
<proteinExistence type="predicted"/>
<dbReference type="GO" id="GO:0030638">
    <property type="term" value="P:polyketide metabolic process"/>
    <property type="evidence" value="ECO:0007669"/>
    <property type="project" value="InterPro"/>
</dbReference>
<gene>
    <name evidence="1" type="ORF">V202x_27770</name>
</gene>
<sequence>MFTLDMNTLTSEQRAMVELWEAHLEAEFETKSASASCGTMTKEPYVNHIPTLTGGVGWKQLEHFYDKYFIPHMPADVETELISRTVGQNRIVDEFVFRCTHTVQMDWLLPGVPPTGRRLELVLIVIISFEEGKMSEEHIHWDQASALVQAGLLDPETLPVSGAEAAHKMLDRNSVPSNQLIKRTIADELL</sequence>
<reference evidence="1 2" key="1">
    <citation type="submission" date="2019-03" db="EMBL/GenBank/DDBJ databases">
        <title>Deep-cultivation of Planctomycetes and their phenomic and genomic characterization uncovers novel biology.</title>
        <authorList>
            <person name="Wiegand S."/>
            <person name="Jogler M."/>
            <person name="Boedeker C."/>
            <person name="Pinto D."/>
            <person name="Vollmers J."/>
            <person name="Rivas-Marin E."/>
            <person name="Kohn T."/>
            <person name="Peeters S.H."/>
            <person name="Heuer A."/>
            <person name="Rast P."/>
            <person name="Oberbeckmann S."/>
            <person name="Bunk B."/>
            <person name="Jeske O."/>
            <person name="Meyerdierks A."/>
            <person name="Storesund J.E."/>
            <person name="Kallscheuer N."/>
            <person name="Luecker S."/>
            <person name="Lage O.M."/>
            <person name="Pohl T."/>
            <person name="Merkel B.J."/>
            <person name="Hornburger P."/>
            <person name="Mueller R.-W."/>
            <person name="Bruemmer F."/>
            <person name="Labrenz M."/>
            <person name="Spormann A.M."/>
            <person name="Op den Camp H."/>
            <person name="Overmann J."/>
            <person name="Amann R."/>
            <person name="Jetten M.S.M."/>
            <person name="Mascher T."/>
            <person name="Medema M.H."/>
            <person name="Devos D.P."/>
            <person name="Kaster A.-K."/>
            <person name="Ovreas L."/>
            <person name="Rohde M."/>
            <person name="Galperin M.Y."/>
            <person name="Jogler C."/>
        </authorList>
    </citation>
    <scope>NUCLEOTIDE SEQUENCE [LARGE SCALE GENOMIC DNA]</scope>
    <source>
        <strain evidence="1 2">V202</strain>
    </source>
</reference>
<dbReference type="Pfam" id="PF07366">
    <property type="entry name" value="SnoaL"/>
    <property type="match status" value="1"/>
</dbReference>
<dbReference type="AlphaFoldDB" id="A0A517WW16"/>
<dbReference type="EMBL" id="CP037422">
    <property type="protein sequence ID" value="QDU09402.1"/>
    <property type="molecule type" value="Genomic_DNA"/>
</dbReference>
<dbReference type="PANTHER" id="PTHR38436:SF3">
    <property type="entry name" value="CARBOXYMETHYLENEBUTENOLIDASE-RELATED"/>
    <property type="match status" value="1"/>
</dbReference>
<keyword evidence="2" id="KW-1185">Reference proteome</keyword>
<organism evidence="1 2">
    <name type="scientific">Gimesia aquarii</name>
    <dbReference type="NCBI Taxonomy" id="2527964"/>
    <lineage>
        <taxon>Bacteria</taxon>
        <taxon>Pseudomonadati</taxon>
        <taxon>Planctomycetota</taxon>
        <taxon>Planctomycetia</taxon>
        <taxon>Planctomycetales</taxon>
        <taxon>Planctomycetaceae</taxon>
        <taxon>Gimesia</taxon>
    </lineage>
</organism>
<dbReference type="RefSeq" id="WP_145175550.1">
    <property type="nucleotide sequence ID" value="NZ_CP037422.1"/>
</dbReference>
<dbReference type="PANTHER" id="PTHR38436">
    <property type="entry name" value="POLYKETIDE CYCLASE SNOAL-LIKE DOMAIN"/>
    <property type="match status" value="1"/>
</dbReference>
<evidence type="ECO:0000313" key="2">
    <source>
        <dbReference type="Proteomes" id="UP000318384"/>
    </source>
</evidence>
<dbReference type="Gene3D" id="3.10.450.50">
    <property type="match status" value="1"/>
</dbReference>
<dbReference type="InterPro" id="IPR032710">
    <property type="entry name" value="NTF2-like_dom_sf"/>
</dbReference>
<name>A0A517WW16_9PLAN</name>
<protein>
    <submittedName>
        <fullName evidence="1">SnoaL-like polyketide cyclase</fullName>
    </submittedName>
</protein>
<dbReference type="Proteomes" id="UP000318384">
    <property type="component" value="Chromosome"/>
</dbReference>
<accession>A0A517WW16</accession>